<accession>A0A7T8HKG4</accession>
<protein>
    <recommendedName>
        <fullName evidence="3">Reverse transcriptase domain-containing protein</fullName>
    </recommendedName>
</protein>
<name>A0A7T8HKG4_CALRO</name>
<sequence length="54" mass="6297">TLIEYGSHRAQFYNYRGVRQGDPMAGILFVYALTVCSKEFTLIRTFVDLIHQEK</sequence>
<dbReference type="EMBL" id="CP045897">
    <property type="protein sequence ID" value="QQP51718.1"/>
    <property type="molecule type" value="Genomic_DNA"/>
</dbReference>
<organism evidence="1 2">
    <name type="scientific">Caligus rogercresseyi</name>
    <name type="common">Sea louse</name>
    <dbReference type="NCBI Taxonomy" id="217165"/>
    <lineage>
        <taxon>Eukaryota</taxon>
        <taxon>Metazoa</taxon>
        <taxon>Ecdysozoa</taxon>
        <taxon>Arthropoda</taxon>
        <taxon>Crustacea</taxon>
        <taxon>Multicrustacea</taxon>
        <taxon>Hexanauplia</taxon>
        <taxon>Copepoda</taxon>
        <taxon>Siphonostomatoida</taxon>
        <taxon>Caligidae</taxon>
        <taxon>Caligus</taxon>
    </lineage>
</organism>
<evidence type="ECO:0008006" key="3">
    <source>
        <dbReference type="Google" id="ProtNLM"/>
    </source>
</evidence>
<keyword evidence="2" id="KW-1185">Reference proteome</keyword>
<evidence type="ECO:0000313" key="1">
    <source>
        <dbReference type="EMBL" id="QQP51718.1"/>
    </source>
</evidence>
<gene>
    <name evidence="1" type="ORF">FKW44_013155</name>
</gene>
<reference evidence="2" key="1">
    <citation type="submission" date="2021-01" db="EMBL/GenBank/DDBJ databases">
        <title>Caligus Genome Assembly.</title>
        <authorList>
            <person name="Gallardo-Escarate C."/>
        </authorList>
    </citation>
    <scope>NUCLEOTIDE SEQUENCE [LARGE SCALE GENOMIC DNA]</scope>
</reference>
<evidence type="ECO:0000313" key="2">
    <source>
        <dbReference type="Proteomes" id="UP000595437"/>
    </source>
</evidence>
<proteinExistence type="predicted"/>
<dbReference type="AlphaFoldDB" id="A0A7T8HKG4"/>
<dbReference type="Proteomes" id="UP000595437">
    <property type="component" value="Chromosome 8"/>
</dbReference>
<feature type="non-terminal residue" evidence="1">
    <location>
        <position position="1"/>
    </location>
</feature>
<feature type="non-terminal residue" evidence="1">
    <location>
        <position position="54"/>
    </location>
</feature>